<reference evidence="1 2" key="1">
    <citation type="submission" date="2016-09" db="EMBL/GenBank/DDBJ databases">
        <title>Genome sequence of Eubacterium angustum.</title>
        <authorList>
            <person name="Poehlein A."/>
            <person name="Daniel R."/>
        </authorList>
    </citation>
    <scope>NUCLEOTIDE SEQUENCE [LARGE SCALE GENOMIC DNA]</scope>
    <source>
        <strain evidence="1 2">DSM 1989</strain>
    </source>
</reference>
<sequence>MENQKEPEIFTFDYGTVNLEKLILTNDTELVEKLKAQGNIGILFEPKAFEEIDVKNDCLIYLVGVSWDKNLGR</sequence>
<gene>
    <name evidence="1" type="ORF">EUAN_12660</name>
</gene>
<dbReference type="EMBL" id="MKIE01000004">
    <property type="protein sequence ID" value="OHW62197.1"/>
    <property type="molecule type" value="Genomic_DNA"/>
</dbReference>
<dbReference type="Proteomes" id="UP000180254">
    <property type="component" value="Unassembled WGS sequence"/>
</dbReference>
<keyword evidence="2" id="KW-1185">Reference proteome</keyword>
<dbReference type="STRING" id="39480.EUAN_12660"/>
<organism evidence="1 2">
    <name type="scientific">Andreesenia angusta</name>
    <dbReference type="NCBI Taxonomy" id="39480"/>
    <lineage>
        <taxon>Bacteria</taxon>
        <taxon>Bacillati</taxon>
        <taxon>Bacillota</taxon>
        <taxon>Tissierellia</taxon>
        <taxon>Tissierellales</taxon>
        <taxon>Gottschalkiaceae</taxon>
        <taxon>Andreesenia</taxon>
    </lineage>
</organism>
<comment type="caution">
    <text evidence="1">The sequence shown here is derived from an EMBL/GenBank/DDBJ whole genome shotgun (WGS) entry which is preliminary data.</text>
</comment>
<evidence type="ECO:0000313" key="1">
    <source>
        <dbReference type="EMBL" id="OHW62197.1"/>
    </source>
</evidence>
<evidence type="ECO:0000313" key="2">
    <source>
        <dbReference type="Proteomes" id="UP000180254"/>
    </source>
</evidence>
<proteinExistence type="predicted"/>
<name>A0A1S1V7Q6_9FIRM</name>
<dbReference type="OrthoDB" id="9977144at2"/>
<dbReference type="RefSeq" id="WP_071062808.1">
    <property type="nucleotide sequence ID" value="NZ_MKIE01000004.1"/>
</dbReference>
<protein>
    <submittedName>
        <fullName evidence="1">Uncharacterized protein</fullName>
    </submittedName>
</protein>
<accession>A0A1S1V7Q6</accession>
<dbReference type="AlphaFoldDB" id="A0A1S1V7Q6"/>